<keyword evidence="1" id="KW-0732">Signal</keyword>
<evidence type="ECO:0008006" key="4">
    <source>
        <dbReference type="Google" id="ProtNLM"/>
    </source>
</evidence>
<protein>
    <recommendedName>
        <fullName evidence="4">Hydrophobin</fullName>
    </recommendedName>
</protein>
<keyword evidence="3" id="KW-1185">Reference proteome</keyword>
<dbReference type="Proteomes" id="UP000696280">
    <property type="component" value="Unassembled WGS sequence"/>
</dbReference>
<name>A0A9N9KXP6_9HELO</name>
<sequence>MQFSHLLVSIIALGTVATAIPIKVETVINSNLLPRASTQTSPTKVQNCGKIDRNSFNACCGVGEEPAGNSTPGFTHSKPQQYVNTPQYQDKDTNALAYQPIKPSAQALLSCAAASNTSALGNLASIVAVPGLFFDICTET</sequence>
<proteinExistence type="predicted"/>
<organism evidence="2 3">
    <name type="scientific">Hymenoscyphus fraxineus</name>
    <dbReference type="NCBI Taxonomy" id="746836"/>
    <lineage>
        <taxon>Eukaryota</taxon>
        <taxon>Fungi</taxon>
        <taxon>Dikarya</taxon>
        <taxon>Ascomycota</taxon>
        <taxon>Pezizomycotina</taxon>
        <taxon>Leotiomycetes</taxon>
        <taxon>Helotiales</taxon>
        <taxon>Helotiaceae</taxon>
        <taxon>Hymenoscyphus</taxon>
    </lineage>
</organism>
<evidence type="ECO:0000313" key="3">
    <source>
        <dbReference type="Proteomes" id="UP000696280"/>
    </source>
</evidence>
<evidence type="ECO:0000256" key="1">
    <source>
        <dbReference type="SAM" id="SignalP"/>
    </source>
</evidence>
<dbReference type="EMBL" id="CAJVRL010000050">
    <property type="protein sequence ID" value="CAG8953397.1"/>
    <property type="molecule type" value="Genomic_DNA"/>
</dbReference>
<accession>A0A9N9KXP6</accession>
<feature type="signal peptide" evidence="1">
    <location>
        <begin position="1"/>
        <end position="19"/>
    </location>
</feature>
<reference evidence="2" key="1">
    <citation type="submission" date="2021-07" db="EMBL/GenBank/DDBJ databases">
        <authorList>
            <person name="Durling M."/>
        </authorList>
    </citation>
    <scope>NUCLEOTIDE SEQUENCE</scope>
</reference>
<dbReference type="OrthoDB" id="10418349at2759"/>
<gene>
    <name evidence="2" type="ORF">HYFRA_00010145</name>
</gene>
<comment type="caution">
    <text evidence="2">The sequence shown here is derived from an EMBL/GenBank/DDBJ whole genome shotgun (WGS) entry which is preliminary data.</text>
</comment>
<dbReference type="AlphaFoldDB" id="A0A9N9KXP6"/>
<feature type="chain" id="PRO_5040398813" description="Hydrophobin" evidence="1">
    <location>
        <begin position="20"/>
        <end position="140"/>
    </location>
</feature>
<evidence type="ECO:0000313" key="2">
    <source>
        <dbReference type="EMBL" id="CAG8953397.1"/>
    </source>
</evidence>